<evidence type="ECO:0000256" key="2">
    <source>
        <dbReference type="ARBA" id="ARBA00023015"/>
    </source>
</evidence>
<accession>A0A378XP46</accession>
<evidence type="ECO:0000256" key="4">
    <source>
        <dbReference type="ARBA" id="ARBA00023163"/>
    </source>
</evidence>
<feature type="coiled-coil region" evidence="5">
    <location>
        <begin position="90"/>
        <end position="117"/>
    </location>
</feature>
<dbReference type="Proteomes" id="UP000254400">
    <property type="component" value="Unassembled WGS sequence"/>
</dbReference>
<dbReference type="PROSITE" id="PS50937">
    <property type="entry name" value="HTH_MERR_2"/>
    <property type="match status" value="1"/>
</dbReference>
<evidence type="ECO:0000256" key="1">
    <source>
        <dbReference type="ARBA" id="ARBA00022491"/>
    </source>
</evidence>
<gene>
    <name evidence="7" type="primary">bmrR_1</name>
    <name evidence="7" type="ORF">NCTC10343_00527</name>
</gene>
<sequence>MNEHFSIGETAKLNNISIQTLRYYDKLGIFKPDYTDPGNGYRYYHISQFFYLDIIKYLKSIQTPLEEIKRIILNTPQDMWNFLQQQEAVIENEFKKMQDAKCILEKKKRQLNEQLEICGKERGEVYFRSIKEEKILMMPTPSLTPFNGRPGLYVRKLANVLEDKGCIIDNQYGYIFNLKPYKDTDINYEYIYTSVSEESLNIEEPMTIGTITSGDYVCIAFDSSENNNDYNHYYQKLYHYIVSNHIQIDGKVYEVSLPTNYSSLKEETFLIELRAKRIDQ</sequence>
<dbReference type="GO" id="GO:0003677">
    <property type="term" value="F:DNA binding"/>
    <property type="evidence" value="ECO:0007669"/>
    <property type="project" value="UniProtKB-KW"/>
</dbReference>
<dbReference type="SUPFAM" id="SSF55136">
    <property type="entry name" value="Probable bacterial effector-binding domain"/>
    <property type="match status" value="1"/>
</dbReference>
<dbReference type="InterPro" id="IPR009061">
    <property type="entry name" value="DNA-bd_dom_put_sf"/>
</dbReference>
<protein>
    <submittedName>
        <fullName evidence="7">Putative transcriptional regulator</fullName>
    </submittedName>
</protein>
<dbReference type="InterPro" id="IPR000551">
    <property type="entry name" value="MerR-type_HTH_dom"/>
</dbReference>
<dbReference type="CDD" id="cd01107">
    <property type="entry name" value="HTH_BmrR"/>
    <property type="match status" value="1"/>
</dbReference>
<dbReference type="PANTHER" id="PTHR30204:SF69">
    <property type="entry name" value="MERR-FAMILY TRANSCRIPTIONAL REGULATOR"/>
    <property type="match status" value="1"/>
</dbReference>
<dbReference type="InterPro" id="IPR047057">
    <property type="entry name" value="MerR_fam"/>
</dbReference>
<feature type="domain" description="HTH merR-type" evidence="6">
    <location>
        <begin position="4"/>
        <end position="74"/>
    </location>
</feature>
<evidence type="ECO:0000256" key="5">
    <source>
        <dbReference type="SAM" id="Coils"/>
    </source>
</evidence>
<proteinExistence type="predicted"/>
<evidence type="ECO:0000313" key="7">
    <source>
        <dbReference type="EMBL" id="SUA62996.1"/>
    </source>
</evidence>
<keyword evidence="3" id="KW-0238">DNA-binding</keyword>
<reference evidence="7 8" key="1">
    <citation type="submission" date="2018-06" db="EMBL/GenBank/DDBJ databases">
        <authorList>
            <consortium name="Pathogen Informatics"/>
            <person name="Doyle S."/>
        </authorList>
    </citation>
    <scope>NUCLEOTIDE SEQUENCE [LARGE SCALE GENOMIC DNA]</scope>
    <source>
        <strain evidence="7 8">NCTC10343</strain>
    </source>
</reference>
<evidence type="ECO:0000256" key="3">
    <source>
        <dbReference type="ARBA" id="ARBA00023125"/>
    </source>
</evidence>
<dbReference type="Pfam" id="PF00376">
    <property type="entry name" value="MerR"/>
    <property type="match status" value="1"/>
</dbReference>
<name>A0A378XP46_PAEPO</name>
<organism evidence="7 8">
    <name type="scientific">Paenibacillus polymyxa</name>
    <name type="common">Bacillus polymyxa</name>
    <dbReference type="NCBI Taxonomy" id="1406"/>
    <lineage>
        <taxon>Bacteria</taxon>
        <taxon>Bacillati</taxon>
        <taxon>Bacillota</taxon>
        <taxon>Bacilli</taxon>
        <taxon>Bacillales</taxon>
        <taxon>Paenibacillaceae</taxon>
        <taxon>Paenibacillus</taxon>
    </lineage>
</organism>
<dbReference type="SUPFAM" id="SSF46955">
    <property type="entry name" value="Putative DNA-binding domain"/>
    <property type="match status" value="1"/>
</dbReference>
<keyword evidence="4" id="KW-0804">Transcription</keyword>
<dbReference type="GO" id="GO:0003700">
    <property type="term" value="F:DNA-binding transcription factor activity"/>
    <property type="evidence" value="ECO:0007669"/>
    <property type="project" value="InterPro"/>
</dbReference>
<keyword evidence="5" id="KW-0175">Coiled coil</keyword>
<dbReference type="SMART" id="SM00422">
    <property type="entry name" value="HTH_MERR"/>
    <property type="match status" value="1"/>
</dbReference>
<keyword evidence="1" id="KW-0678">Repressor</keyword>
<dbReference type="GeneID" id="93349347"/>
<dbReference type="AlphaFoldDB" id="A0A378XP46"/>
<dbReference type="InterPro" id="IPR011256">
    <property type="entry name" value="Reg_factor_effector_dom_sf"/>
</dbReference>
<dbReference type="Gene3D" id="3.20.80.10">
    <property type="entry name" value="Regulatory factor, effector binding domain"/>
    <property type="match status" value="1"/>
</dbReference>
<evidence type="ECO:0000313" key="8">
    <source>
        <dbReference type="Proteomes" id="UP000254400"/>
    </source>
</evidence>
<evidence type="ECO:0000259" key="6">
    <source>
        <dbReference type="PROSITE" id="PS50937"/>
    </source>
</evidence>
<dbReference type="EMBL" id="UGSC01000001">
    <property type="protein sequence ID" value="SUA62996.1"/>
    <property type="molecule type" value="Genomic_DNA"/>
</dbReference>
<dbReference type="PANTHER" id="PTHR30204">
    <property type="entry name" value="REDOX-CYCLING DRUG-SENSING TRANSCRIPTIONAL ACTIVATOR SOXR"/>
    <property type="match status" value="1"/>
</dbReference>
<dbReference type="Gene3D" id="1.10.1660.10">
    <property type="match status" value="1"/>
</dbReference>
<keyword evidence="2" id="KW-0805">Transcription regulation</keyword>
<dbReference type="RefSeq" id="WP_019685984.1">
    <property type="nucleotide sequence ID" value="NZ_CP036496.1"/>
</dbReference>